<feature type="region of interest" description="Disordered" evidence="2">
    <location>
        <begin position="378"/>
        <end position="413"/>
    </location>
</feature>
<comment type="caution">
    <text evidence="4">The sequence shown here is derived from an EMBL/GenBank/DDBJ whole genome shotgun (WGS) entry which is preliminary data.</text>
</comment>
<feature type="domain" description="C2H2-type" evidence="3">
    <location>
        <begin position="368"/>
        <end position="396"/>
    </location>
</feature>
<feature type="region of interest" description="Disordered" evidence="2">
    <location>
        <begin position="55"/>
        <end position="97"/>
    </location>
</feature>
<keyword evidence="1" id="KW-0479">Metal-binding</keyword>
<evidence type="ECO:0000256" key="1">
    <source>
        <dbReference type="PROSITE-ProRule" id="PRU00042"/>
    </source>
</evidence>
<dbReference type="AlphaFoldDB" id="A0AAV1PZV9"/>
<feature type="compositionally biased region" description="Polar residues" evidence="2">
    <location>
        <begin position="113"/>
        <end position="131"/>
    </location>
</feature>
<name>A0AAV1PZV9_SCOSC</name>
<feature type="region of interest" description="Disordered" evidence="2">
    <location>
        <begin position="343"/>
        <end position="362"/>
    </location>
</feature>
<feature type="region of interest" description="Disordered" evidence="2">
    <location>
        <begin position="113"/>
        <end position="188"/>
    </location>
</feature>
<accession>A0AAV1PZV9</accession>
<dbReference type="PROSITE" id="PS00028">
    <property type="entry name" value="ZINC_FINGER_C2H2_1"/>
    <property type="match status" value="1"/>
</dbReference>
<keyword evidence="1" id="KW-0863">Zinc-finger</keyword>
<dbReference type="SMART" id="SM00355">
    <property type="entry name" value="ZnF_C2H2"/>
    <property type="match status" value="2"/>
</dbReference>
<gene>
    <name evidence="4" type="ORF">FSCOSCO3_A007657</name>
</gene>
<feature type="compositionally biased region" description="Basic and acidic residues" evidence="2">
    <location>
        <begin position="132"/>
        <end position="141"/>
    </location>
</feature>
<dbReference type="InterPro" id="IPR013087">
    <property type="entry name" value="Znf_C2H2_type"/>
</dbReference>
<dbReference type="Proteomes" id="UP001314229">
    <property type="component" value="Unassembled WGS sequence"/>
</dbReference>
<feature type="compositionally biased region" description="Basic and acidic residues" evidence="2">
    <location>
        <begin position="85"/>
        <end position="97"/>
    </location>
</feature>
<feature type="compositionally biased region" description="Basic and acidic residues" evidence="2">
    <location>
        <begin position="394"/>
        <end position="407"/>
    </location>
</feature>
<protein>
    <submittedName>
        <fullName evidence="4">Zinc finger protein 696</fullName>
    </submittedName>
</protein>
<feature type="compositionally biased region" description="Polar residues" evidence="2">
    <location>
        <begin position="315"/>
        <end position="335"/>
    </location>
</feature>
<feature type="compositionally biased region" description="Polar residues" evidence="2">
    <location>
        <begin position="169"/>
        <end position="180"/>
    </location>
</feature>
<keyword evidence="1" id="KW-0862">Zinc</keyword>
<dbReference type="PROSITE" id="PS50157">
    <property type="entry name" value="ZINC_FINGER_C2H2_2"/>
    <property type="match status" value="1"/>
</dbReference>
<proteinExistence type="predicted"/>
<feature type="region of interest" description="Disordered" evidence="2">
    <location>
        <begin position="288"/>
        <end position="335"/>
    </location>
</feature>
<reference evidence="4 5" key="1">
    <citation type="submission" date="2024-01" db="EMBL/GenBank/DDBJ databases">
        <authorList>
            <person name="Alioto T."/>
            <person name="Alioto T."/>
            <person name="Gomez Garrido J."/>
        </authorList>
    </citation>
    <scope>NUCLEOTIDE SEQUENCE [LARGE SCALE GENOMIC DNA]</scope>
</reference>
<keyword evidence="5" id="KW-1185">Reference proteome</keyword>
<sequence>MDRDKCSDIHVCSWMEMHQFIGDLITSGNTSKDQPDVVNPAWGVAGAEAVRFKGASHEPFQITRPAQDKTEAEPGRRVQPGAAQRKGEARDSREDVHHGCTCPGCPYSNYPSSFETLQPRQPMSSSPSTDTDAVRHPKDHSNTAPLNLNVNNEPSSTTTAELDTRPSGPRTQNPDQNSETPPSRLSSSSLNHLTMFPCLCCRRSLQPCTQILSHQEGTDSPFSHTHAHHHFHHHHCPISSCLPYPQLSAPFPCLSCQHSFPACTREERGFANRSGIRFHYRTVHGLAPEHPGEAGGAYRGSAGRGCPPGRPKTLPPTSIGLNTPNRSDSNSHTTLTSREVSTALLGGNERKSQSEGANTGSNREGLLYACEDCGLRFKDAPSRNRHQSLVHYSSEGKQEKGGQRKELSTTSGE</sequence>
<feature type="compositionally biased region" description="Polar residues" evidence="2">
    <location>
        <begin position="142"/>
        <end position="161"/>
    </location>
</feature>
<evidence type="ECO:0000313" key="4">
    <source>
        <dbReference type="EMBL" id="CAK6976202.1"/>
    </source>
</evidence>
<dbReference type="EMBL" id="CAWUFR010000338">
    <property type="protein sequence ID" value="CAK6976202.1"/>
    <property type="molecule type" value="Genomic_DNA"/>
</dbReference>
<organism evidence="4 5">
    <name type="scientific">Scomber scombrus</name>
    <name type="common">Atlantic mackerel</name>
    <name type="synonym">Scomber vernalis</name>
    <dbReference type="NCBI Taxonomy" id="13677"/>
    <lineage>
        <taxon>Eukaryota</taxon>
        <taxon>Metazoa</taxon>
        <taxon>Chordata</taxon>
        <taxon>Craniata</taxon>
        <taxon>Vertebrata</taxon>
        <taxon>Euteleostomi</taxon>
        <taxon>Actinopterygii</taxon>
        <taxon>Neopterygii</taxon>
        <taxon>Teleostei</taxon>
        <taxon>Neoteleostei</taxon>
        <taxon>Acanthomorphata</taxon>
        <taxon>Pelagiaria</taxon>
        <taxon>Scombriformes</taxon>
        <taxon>Scombridae</taxon>
        <taxon>Scomber</taxon>
    </lineage>
</organism>
<evidence type="ECO:0000259" key="3">
    <source>
        <dbReference type="PROSITE" id="PS50157"/>
    </source>
</evidence>
<evidence type="ECO:0000313" key="5">
    <source>
        <dbReference type="Proteomes" id="UP001314229"/>
    </source>
</evidence>
<feature type="compositionally biased region" description="Basic and acidic residues" evidence="2">
    <location>
        <begin position="66"/>
        <end position="76"/>
    </location>
</feature>
<dbReference type="GO" id="GO:0008270">
    <property type="term" value="F:zinc ion binding"/>
    <property type="evidence" value="ECO:0007669"/>
    <property type="project" value="UniProtKB-KW"/>
</dbReference>
<evidence type="ECO:0000256" key="2">
    <source>
        <dbReference type="SAM" id="MobiDB-lite"/>
    </source>
</evidence>